<feature type="domain" description="O-antigen ligase-related" evidence="6">
    <location>
        <begin position="196"/>
        <end position="339"/>
    </location>
</feature>
<feature type="transmembrane region" description="Helical" evidence="5">
    <location>
        <begin position="190"/>
        <end position="206"/>
    </location>
</feature>
<keyword evidence="2 5" id="KW-0812">Transmembrane</keyword>
<dbReference type="Pfam" id="PF04932">
    <property type="entry name" value="Wzy_C"/>
    <property type="match status" value="1"/>
</dbReference>
<keyword evidence="3 5" id="KW-1133">Transmembrane helix</keyword>
<feature type="transmembrane region" description="Helical" evidence="5">
    <location>
        <begin position="96"/>
        <end position="113"/>
    </location>
</feature>
<dbReference type="AlphaFoldDB" id="A0A5P8W635"/>
<feature type="transmembrane region" description="Helical" evidence="5">
    <location>
        <begin position="125"/>
        <end position="147"/>
    </location>
</feature>
<feature type="transmembrane region" description="Helical" evidence="5">
    <location>
        <begin position="167"/>
        <end position="183"/>
    </location>
</feature>
<keyword evidence="4 5" id="KW-0472">Membrane</keyword>
<dbReference type="RefSeq" id="WP_152590000.1">
    <property type="nucleotide sequence ID" value="NZ_CP045226.1"/>
</dbReference>
<keyword evidence="7" id="KW-0436">Ligase</keyword>
<dbReference type="PANTHER" id="PTHR37422">
    <property type="entry name" value="TEICHURONIC ACID BIOSYNTHESIS PROTEIN TUAE"/>
    <property type="match status" value="1"/>
</dbReference>
<evidence type="ECO:0000313" key="8">
    <source>
        <dbReference type="Proteomes" id="UP000326678"/>
    </source>
</evidence>
<dbReference type="InterPro" id="IPR007016">
    <property type="entry name" value="O-antigen_ligase-rel_domated"/>
</dbReference>
<keyword evidence="8" id="KW-1185">Reference proteome</keyword>
<dbReference type="GO" id="GO:0016874">
    <property type="term" value="F:ligase activity"/>
    <property type="evidence" value="ECO:0007669"/>
    <property type="project" value="UniProtKB-KW"/>
</dbReference>
<evidence type="ECO:0000256" key="4">
    <source>
        <dbReference type="ARBA" id="ARBA00023136"/>
    </source>
</evidence>
<gene>
    <name evidence="7" type="ORF">GXM_05463</name>
</gene>
<feature type="transmembrane region" description="Helical" evidence="5">
    <location>
        <begin position="212"/>
        <end position="228"/>
    </location>
</feature>
<comment type="subcellular location">
    <subcellularLocation>
        <location evidence="1">Membrane</location>
        <topology evidence="1">Multi-pass membrane protein</topology>
    </subcellularLocation>
</comment>
<evidence type="ECO:0000256" key="2">
    <source>
        <dbReference type="ARBA" id="ARBA00022692"/>
    </source>
</evidence>
<dbReference type="GO" id="GO:0016020">
    <property type="term" value="C:membrane"/>
    <property type="evidence" value="ECO:0007669"/>
    <property type="project" value="UniProtKB-SubCell"/>
</dbReference>
<feature type="transmembrane region" description="Helical" evidence="5">
    <location>
        <begin position="12"/>
        <end position="29"/>
    </location>
</feature>
<feature type="transmembrane region" description="Helical" evidence="5">
    <location>
        <begin position="41"/>
        <end position="62"/>
    </location>
</feature>
<dbReference type="EMBL" id="CP045226">
    <property type="protein sequence ID" value="QFS47971.1"/>
    <property type="molecule type" value="Genomic_DNA"/>
</dbReference>
<evidence type="ECO:0000256" key="1">
    <source>
        <dbReference type="ARBA" id="ARBA00004141"/>
    </source>
</evidence>
<organism evidence="7 8">
    <name type="scientific">Nostoc sphaeroides CCNUC1</name>
    <dbReference type="NCBI Taxonomy" id="2653204"/>
    <lineage>
        <taxon>Bacteria</taxon>
        <taxon>Bacillati</taxon>
        <taxon>Cyanobacteriota</taxon>
        <taxon>Cyanophyceae</taxon>
        <taxon>Nostocales</taxon>
        <taxon>Nostocaceae</taxon>
        <taxon>Nostoc</taxon>
    </lineage>
</organism>
<evidence type="ECO:0000313" key="7">
    <source>
        <dbReference type="EMBL" id="QFS47971.1"/>
    </source>
</evidence>
<dbReference type="KEGG" id="nsh:GXM_05463"/>
<evidence type="ECO:0000259" key="6">
    <source>
        <dbReference type="Pfam" id="PF04932"/>
    </source>
</evidence>
<protein>
    <submittedName>
        <fullName evidence="7">O-antigen ligase family protein</fullName>
    </submittedName>
</protein>
<dbReference type="PANTHER" id="PTHR37422:SF17">
    <property type="entry name" value="O-ANTIGEN LIGASE"/>
    <property type="match status" value="1"/>
</dbReference>
<proteinExistence type="predicted"/>
<feature type="transmembrane region" description="Helical" evidence="5">
    <location>
        <begin position="74"/>
        <end position="90"/>
    </location>
</feature>
<accession>A0A5P8W635</accession>
<evidence type="ECO:0000256" key="3">
    <source>
        <dbReference type="ARBA" id="ARBA00022989"/>
    </source>
</evidence>
<feature type="transmembrane region" description="Helical" evidence="5">
    <location>
        <begin position="330"/>
        <end position="350"/>
    </location>
</feature>
<evidence type="ECO:0000256" key="5">
    <source>
        <dbReference type="SAM" id="Phobius"/>
    </source>
</evidence>
<name>A0A5P8W635_9NOSO</name>
<sequence length="407" mass="46136">MRKFLISAEEIVTIICLMIYSGTPLEPLMTNGFTLKEGDRLIARLLFTCTYIVGLSLITLRWKKASYVFSKDKFIWILLGVCILSSFWSLDSDTTLRRILGLAGTMFFGVYLASRYTLKEQLKLCAYMLGISAFMCILFAVIFPQYAIGSAGDSTAWRGIYHQKNVLGMRFLLSGAIFFFLAMTTRKNRWILWFGYVVSGLLVLLSKSTTSLGNFIIITAAFLIYYRILNLKYKVMIPVVTFLATFGIAFYTLFVSHADTILGTVGKDTTLTGRAELWPAVLQMIAKRPWLGYGYGAFWENSSESSLIVQTVQWKAPNAHNGFLDLWLELGLLGLIVFAIGFVINLLRAVYLIRWNQTSQNLWLLVYFTYTILSNLTETTFLEPNSLEWTLYVSAILSSKLSTRANL</sequence>
<reference evidence="7 8" key="1">
    <citation type="submission" date="2019-10" db="EMBL/GenBank/DDBJ databases">
        <title>Genomic and transcriptomic insights into the perfect genentic adaptation of a filamentous nitrogen-fixing cyanobacterium to rice fields.</title>
        <authorList>
            <person name="Chen Z."/>
        </authorList>
    </citation>
    <scope>NUCLEOTIDE SEQUENCE [LARGE SCALE GENOMIC DNA]</scope>
    <source>
        <strain evidence="7">CCNUC1</strain>
    </source>
</reference>
<feature type="transmembrane region" description="Helical" evidence="5">
    <location>
        <begin position="235"/>
        <end position="254"/>
    </location>
</feature>
<dbReference type="Proteomes" id="UP000326678">
    <property type="component" value="Chromosome Gxm1"/>
</dbReference>
<dbReference type="InterPro" id="IPR051533">
    <property type="entry name" value="WaaL-like"/>
</dbReference>